<name>A0ABR1Z6U1_9ROSI</name>
<proteinExistence type="predicted"/>
<feature type="region of interest" description="Disordered" evidence="1">
    <location>
        <begin position="9"/>
        <end position="42"/>
    </location>
</feature>
<feature type="non-terminal residue" evidence="2">
    <location>
        <position position="42"/>
    </location>
</feature>
<keyword evidence="3" id="KW-1185">Reference proteome</keyword>
<accession>A0ABR1Z6U1</accession>
<organism evidence="2 3">
    <name type="scientific">Hibiscus sabdariffa</name>
    <name type="common">roselle</name>
    <dbReference type="NCBI Taxonomy" id="183260"/>
    <lineage>
        <taxon>Eukaryota</taxon>
        <taxon>Viridiplantae</taxon>
        <taxon>Streptophyta</taxon>
        <taxon>Embryophyta</taxon>
        <taxon>Tracheophyta</taxon>
        <taxon>Spermatophyta</taxon>
        <taxon>Magnoliopsida</taxon>
        <taxon>eudicotyledons</taxon>
        <taxon>Gunneridae</taxon>
        <taxon>Pentapetalae</taxon>
        <taxon>rosids</taxon>
        <taxon>malvids</taxon>
        <taxon>Malvales</taxon>
        <taxon>Malvaceae</taxon>
        <taxon>Malvoideae</taxon>
        <taxon>Hibiscus</taxon>
    </lineage>
</organism>
<evidence type="ECO:0000256" key="1">
    <source>
        <dbReference type="SAM" id="MobiDB-lite"/>
    </source>
</evidence>
<reference evidence="2 3" key="1">
    <citation type="journal article" date="2024" name="G3 (Bethesda)">
        <title>Genome assembly of Hibiscus sabdariffa L. provides insights into metabolisms of medicinal natural products.</title>
        <authorList>
            <person name="Kim T."/>
        </authorList>
    </citation>
    <scope>NUCLEOTIDE SEQUENCE [LARGE SCALE GENOMIC DNA]</scope>
    <source>
        <strain evidence="2">TK-2024</strain>
        <tissue evidence="2">Old leaves</tissue>
    </source>
</reference>
<dbReference type="EMBL" id="JBBPBM010002752">
    <property type="protein sequence ID" value="KAK8474937.1"/>
    <property type="molecule type" value="Genomic_DNA"/>
</dbReference>
<gene>
    <name evidence="2" type="ORF">V6N12_002554</name>
</gene>
<feature type="compositionally biased region" description="Low complexity" evidence="1">
    <location>
        <begin position="15"/>
        <end position="24"/>
    </location>
</feature>
<sequence>MDLWEIKVRPGCRESSPPVTVTVPVPSPSGPRKMAKRMGAKR</sequence>
<comment type="caution">
    <text evidence="2">The sequence shown here is derived from an EMBL/GenBank/DDBJ whole genome shotgun (WGS) entry which is preliminary data.</text>
</comment>
<feature type="compositionally biased region" description="Basic residues" evidence="1">
    <location>
        <begin position="33"/>
        <end position="42"/>
    </location>
</feature>
<dbReference type="Proteomes" id="UP001472677">
    <property type="component" value="Unassembled WGS sequence"/>
</dbReference>
<evidence type="ECO:0000313" key="3">
    <source>
        <dbReference type="Proteomes" id="UP001472677"/>
    </source>
</evidence>
<protein>
    <submittedName>
        <fullName evidence="2">Uncharacterized protein</fullName>
    </submittedName>
</protein>
<evidence type="ECO:0000313" key="2">
    <source>
        <dbReference type="EMBL" id="KAK8474937.1"/>
    </source>
</evidence>